<sequence length="234" mass="25454">MIKYHPTDEMLAAHAVGELAASMSIAVSAHCEMCEQCTKKLAKFTEQAAQLAFDAPVPHGENAVASRVNTQEEPLDMNAMFGNMLADIMSDEMVPKTLITPTPKAEISVCGETYSLPIALRRYHQLGWSSIGTISRARLPLNEGDTRASLLHIGMNGSVPSHTHKGTELTLLLGGHFEDEHDTYVPGDFIMLDASNHHTPQTHDGCLCYTVSDAPLHFTKGVSQLLNAVGRVIY</sequence>
<dbReference type="InterPro" id="IPR012807">
    <property type="entry name" value="Anti-sigma_ChrR"/>
</dbReference>
<dbReference type="Gene3D" id="1.10.10.1320">
    <property type="entry name" value="Anti-sigma factor, zinc-finger domain"/>
    <property type="match status" value="1"/>
</dbReference>
<reference evidence="2 3" key="1">
    <citation type="submission" date="2016-10" db="EMBL/GenBank/DDBJ databases">
        <authorList>
            <person name="de Groot N.N."/>
        </authorList>
    </citation>
    <scope>NUCLEOTIDE SEQUENCE [LARGE SCALE GENOMIC DNA]</scope>
    <source>
        <strain evidence="2 3">DSM 15893</strain>
    </source>
</reference>
<organism evidence="2 3">
    <name type="scientific">Enterovibrio norvegicus DSM 15893</name>
    <dbReference type="NCBI Taxonomy" id="1121869"/>
    <lineage>
        <taxon>Bacteria</taxon>
        <taxon>Pseudomonadati</taxon>
        <taxon>Pseudomonadota</taxon>
        <taxon>Gammaproteobacteria</taxon>
        <taxon>Vibrionales</taxon>
        <taxon>Vibrionaceae</taxon>
        <taxon>Enterovibrio</taxon>
    </lineage>
</organism>
<dbReference type="CDD" id="cd20301">
    <property type="entry name" value="cupin_ChrR"/>
    <property type="match status" value="1"/>
</dbReference>
<feature type="domain" description="ChrR-like cupin" evidence="1">
    <location>
        <begin position="125"/>
        <end position="211"/>
    </location>
</feature>
<dbReference type="GeneID" id="35872927"/>
<dbReference type="InterPro" id="IPR025979">
    <property type="entry name" value="ChrR-like_cupin_dom"/>
</dbReference>
<dbReference type="InterPro" id="IPR011051">
    <property type="entry name" value="RmlC_Cupin_sf"/>
</dbReference>
<dbReference type="NCBIfam" id="TIGR02451">
    <property type="entry name" value="anti_sig_ChrR"/>
    <property type="match status" value="1"/>
</dbReference>
<dbReference type="Gene3D" id="2.60.120.10">
    <property type="entry name" value="Jelly Rolls"/>
    <property type="match status" value="1"/>
</dbReference>
<dbReference type="AlphaFoldDB" id="A0A1I5JZJ3"/>
<dbReference type="RefSeq" id="WP_017016331.1">
    <property type="nucleotide sequence ID" value="NZ_FOWR01000002.1"/>
</dbReference>
<dbReference type="Pfam" id="PF12973">
    <property type="entry name" value="Cupin_7"/>
    <property type="match status" value="1"/>
</dbReference>
<name>A0A1I5JZJ3_9GAMM</name>
<gene>
    <name evidence="2" type="ORF">SAMN03084138_00435</name>
</gene>
<evidence type="ECO:0000259" key="1">
    <source>
        <dbReference type="Pfam" id="PF12973"/>
    </source>
</evidence>
<dbReference type="InterPro" id="IPR041916">
    <property type="entry name" value="Anti_sigma_zinc_sf"/>
</dbReference>
<dbReference type="OrthoDB" id="2988517at2"/>
<dbReference type="SUPFAM" id="SSF51182">
    <property type="entry name" value="RmlC-like cupins"/>
    <property type="match status" value="1"/>
</dbReference>
<protein>
    <submittedName>
        <fullName evidence="2">Anti-ECFsigma factor, ChrR</fullName>
    </submittedName>
</protein>
<dbReference type="Proteomes" id="UP000182692">
    <property type="component" value="Unassembled WGS sequence"/>
</dbReference>
<dbReference type="STRING" id="1121869.SAMN03084138_00435"/>
<evidence type="ECO:0000313" key="2">
    <source>
        <dbReference type="EMBL" id="SFO78150.1"/>
    </source>
</evidence>
<dbReference type="EMBL" id="FOWR01000002">
    <property type="protein sequence ID" value="SFO78150.1"/>
    <property type="molecule type" value="Genomic_DNA"/>
</dbReference>
<accession>A0A1I5JZJ3</accession>
<evidence type="ECO:0000313" key="3">
    <source>
        <dbReference type="Proteomes" id="UP000182692"/>
    </source>
</evidence>
<dbReference type="InterPro" id="IPR014710">
    <property type="entry name" value="RmlC-like_jellyroll"/>
</dbReference>
<proteinExistence type="predicted"/>